<dbReference type="Pfam" id="PF02423">
    <property type="entry name" value="OCD_Mu_crystall"/>
    <property type="match status" value="1"/>
</dbReference>
<dbReference type="OrthoDB" id="9792005at2"/>
<proteinExistence type="predicted"/>
<dbReference type="Proteomes" id="UP000247476">
    <property type="component" value="Unassembled WGS sequence"/>
</dbReference>
<dbReference type="InterPro" id="IPR023401">
    <property type="entry name" value="ODC_N"/>
</dbReference>
<evidence type="ECO:0000313" key="2">
    <source>
        <dbReference type="Proteomes" id="UP000247476"/>
    </source>
</evidence>
<dbReference type="SUPFAM" id="SSF51735">
    <property type="entry name" value="NAD(P)-binding Rossmann-fold domains"/>
    <property type="match status" value="1"/>
</dbReference>
<gene>
    <name evidence="1" type="ORF">DLM86_20070</name>
</gene>
<dbReference type="Gene3D" id="3.40.50.720">
    <property type="entry name" value="NAD(P)-binding Rossmann-like Domain"/>
    <property type="match status" value="1"/>
</dbReference>
<accession>A0A2V5K002</accession>
<comment type="caution">
    <text evidence="1">The sequence shown here is derived from an EMBL/GenBank/DDBJ whole genome shotgun (WGS) entry which is preliminary data.</text>
</comment>
<sequence>MIYLHDGHIREIGIDWRKLTGIVEEVVRLEDKGDCVRPLKPYLRFREPANRIIAMPAYVGGDIGASGIKWIASFPHNRLIGLPRAHNTIVLNDPDTGEPTAFFRSGLLNGLRTAAVSGAMMRAYLAARPTGKLRIGIIGWGPIGRTHLDMCAALWGDRLERVTLYDLQPVDPDTVPEAVRAKTRIADDWRPAYRGSDIVATCTVAAERYIDETPPEGALLLNVSLRDYMPDSVAGVRAIVVDDWTEVCRENTDVERLHLLYGLRRSDVLTLADIVCRDELSAFGRDEPVFFNPMGLATFDIAVAAHYGREASRLGKGMRLEAGV</sequence>
<evidence type="ECO:0000313" key="1">
    <source>
        <dbReference type="EMBL" id="PYI52479.1"/>
    </source>
</evidence>
<dbReference type="AlphaFoldDB" id="A0A2V5K002"/>
<dbReference type="GO" id="GO:0005737">
    <property type="term" value="C:cytoplasm"/>
    <property type="evidence" value="ECO:0007669"/>
    <property type="project" value="TreeGrafter"/>
</dbReference>
<dbReference type="InterPro" id="IPR003462">
    <property type="entry name" value="ODC_Mu_crystall"/>
</dbReference>
<dbReference type="InterPro" id="IPR036291">
    <property type="entry name" value="NAD(P)-bd_dom_sf"/>
</dbReference>
<dbReference type="Gene3D" id="3.30.1780.10">
    <property type="entry name" value="ornithine cyclodeaminase, domain 1"/>
    <property type="match status" value="1"/>
</dbReference>
<dbReference type="EMBL" id="QJVJ01000009">
    <property type="protein sequence ID" value="PYI52479.1"/>
    <property type="molecule type" value="Genomic_DNA"/>
</dbReference>
<name>A0A2V5K002_9BACL</name>
<keyword evidence="2" id="KW-1185">Reference proteome</keyword>
<dbReference type="PIRSF" id="PIRSF001439">
    <property type="entry name" value="CryM"/>
    <property type="match status" value="1"/>
</dbReference>
<reference evidence="1 2" key="1">
    <citation type="submission" date="2018-05" db="EMBL/GenBank/DDBJ databases">
        <title>Paenibacillus flagellatus sp. nov., isolated from selenium mineral soil.</title>
        <authorList>
            <person name="Dai X."/>
        </authorList>
    </citation>
    <scope>NUCLEOTIDE SEQUENCE [LARGE SCALE GENOMIC DNA]</scope>
    <source>
        <strain evidence="1 2">DXL2</strain>
    </source>
</reference>
<dbReference type="RefSeq" id="WP_110841848.1">
    <property type="nucleotide sequence ID" value="NZ_QJVJ01000009.1"/>
</dbReference>
<dbReference type="PANTHER" id="PTHR13812">
    <property type="entry name" value="KETIMINE REDUCTASE MU-CRYSTALLIN"/>
    <property type="match status" value="1"/>
</dbReference>
<organism evidence="1 2">
    <name type="scientific">Paenibacillus flagellatus</name>
    <dbReference type="NCBI Taxonomy" id="2211139"/>
    <lineage>
        <taxon>Bacteria</taxon>
        <taxon>Bacillati</taxon>
        <taxon>Bacillota</taxon>
        <taxon>Bacilli</taxon>
        <taxon>Bacillales</taxon>
        <taxon>Paenibacillaceae</taxon>
        <taxon>Paenibacillus</taxon>
    </lineage>
</organism>
<dbReference type="PANTHER" id="PTHR13812:SF19">
    <property type="entry name" value="KETIMINE REDUCTASE MU-CRYSTALLIN"/>
    <property type="match status" value="1"/>
</dbReference>
<protein>
    <submittedName>
        <fullName evidence="1">2,3-diaminopropionate biosynthesis protein SbnB</fullName>
    </submittedName>
</protein>